<accession>A0A1L9NAH4</accession>
<evidence type="ECO:0000313" key="3">
    <source>
        <dbReference type="EMBL" id="OJI86225.1"/>
    </source>
</evidence>
<evidence type="ECO:0000313" key="4">
    <source>
        <dbReference type="Proteomes" id="UP000184304"/>
    </source>
</evidence>
<reference evidence="4" key="1">
    <citation type="journal article" date="2017" name="Genome Biol.">
        <title>Comparative genomics reveals high biological diversity and specific adaptations in the industrially and medically important fungal genus Aspergillus.</title>
        <authorList>
            <person name="de Vries R.P."/>
            <person name="Riley R."/>
            <person name="Wiebenga A."/>
            <person name="Aguilar-Osorio G."/>
            <person name="Amillis S."/>
            <person name="Uchima C.A."/>
            <person name="Anderluh G."/>
            <person name="Asadollahi M."/>
            <person name="Askin M."/>
            <person name="Barry K."/>
            <person name="Battaglia E."/>
            <person name="Bayram O."/>
            <person name="Benocci T."/>
            <person name="Braus-Stromeyer S.A."/>
            <person name="Caldana C."/>
            <person name="Canovas D."/>
            <person name="Cerqueira G.C."/>
            <person name="Chen F."/>
            <person name="Chen W."/>
            <person name="Choi C."/>
            <person name="Clum A."/>
            <person name="Dos Santos R.A."/>
            <person name="Damasio A.R."/>
            <person name="Diallinas G."/>
            <person name="Emri T."/>
            <person name="Fekete E."/>
            <person name="Flipphi M."/>
            <person name="Freyberg S."/>
            <person name="Gallo A."/>
            <person name="Gournas C."/>
            <person name="Habgood R."/>
            <person name="Hainaut M."/>
            <person name="Harispe M.L."/>
            <person name="Henrissat B."/>
            <person name="Hilden K.S."/>
            <person name="Hope R."/>
            <person name="Hossain A."/>
            <person name="Karabika E."/>
            <person name="Karaffa L."/>
            <person name="Karanyi Z."/>
            <person name="Krasevec N."/>
            <person name="Kuo A."/>
            <person name="Kusch H."/>
            <person name="LaButti K."/>
            <person name="Lagendijk E.L."/>
            <person name="Lapidus A."/>
            <person name="Levasseur A."/>
            <person name="Lindquist E."/>
            <person name="Lipzen A."/>
            <person name="Logrieco A.F."/>
            <person name="MacCabe A."/>
            <person name="Maekelae M.R."/>
            <person name="Malavazi I."/>
            <person name="Melin P."/>
            <person name="Meyer V."/>
            <person name="Mielnichuk N."/>
            <person name="Miskei M."/>
            <person name="Molnar A.P."/>
            <person name="Mule G."/>
            <person name="Ngan C.Y."/>
            <person name="Orejas M."/>
            <person name="Orosz E."/>
            <person name="Ouedraogo J.P."/>
            <person name="Overkamp K.M."/>
            <person name="Park H.-S."/>
            <person name="Perrone G."/>
            <person name="Piumi F."/>
            <person name="Punt P.J."/>
            <person name="Ram A.F."/>
            <person name="Ramon A."/>
            <person name="Rauscher S."/>
            <person name="Record E."/>
            <person name="Riano-Pachon D.M."/>
            <person name="Robert V."/>
            <person name="Roehrig J."/>
            <person name="Ruller R."/>
            <person name="Salamov A."/>
            <person name="Salih N.S."/>
            <person name="Samson R.A."/>
            <person name="Sandor E."/>
            <person name="Sanguinetti M."/>
            <person name="Schuetze T."/>
            <person name="Sepcic K."/>
            <person name="Shelest E."/>
            <person name="Sherlock G."/>
            <person name="Sophianopoulou V."/>
            <person name="Squina F.M."/>
            <person name="Sun H."/>
            <person name="Susca A."/>
            <person name="Todd R.B."/>
            <person name="Tsang A."/>
            <person name="Unkles S.E."/>
            <person name="van de Wiele N."/>
            <person name="van Rossen-Uffink D."/>
            <person name="Oliveira J.V."/>
            <person name="Vesth T.C."/>
            <person name="Visser J."/>
            <person name="Yu J.-H."/>
            <person name="Zhou M."/>
            <person name="Andersen M.R."/>
            <person name="Archer D.B."/>
            <person name="Baker S.E."/>
            <person name="Benoit I."/>
            <person name="Brakhage A.A."/>
            <person name="Braus G.H."/>
            <person name="Fischer R."/>
            <person name="Frisvad J.C."/>
            <person name="Goldman G.H."/>
            <person name="Houbraken J."/>
            <person name="Oakley B."/>
            <person name="Pocsi I."/>
            <person name="Scazzocchio C."/>
            <person name="Seiboth B."/>
            <person name="vanKuyk P.A."/>
            <person name="Wortman J."/>
            <person name="Dyer P.S."/>
            <person name="Grigoriev I.V."/>
        </authorList>
    </citation>
    <scope>NUCLEOTIDE SEQUENCE [LARGE SCALE GENOMIC DNA]</scope>
    <source>
        <strain evidence="4">CBS 134.48</strain>
    </source>
</reference>
<proteinExistence type="predicted"/>
<dbReference type="Proteomes" id="UP000184304">
    <property type="component" value="Unassembled WGS sequence"/>
</dbReference>
<feature type="transmembrane region" description="Helical" evidence="1">
    <location>
        <begin position="107"/>
        <end position="127"/>
    </location>
</feature>
<evidence type="ECO:0008006" key="5">
    <source>
        <dbReference type="Google" id="ProtNLM"/>
    </source>
</evidence>
<sequence length="132" mass="14599">MKTNNSRCLFSFAFFFLLLGCVSRSSTTLPGAFFPAFCPNRDPCGSTWTHVEKSWRLVWVARAAWLSAVLASPAGVSRNSHSRGKLCILFLGVQAQSSSFLGPDRPVLRQIMALLVVFHFFGINQGVNRMAN</sequence>
<feature type="chain" id="PRO_5012883012" description="Secreted protein" evidence="2">
    <location>
        <begin position="24"/>
        <end position="132"/>
    </location>
</feature>
<dbReference type="VEuPathDB" id="FungiDB:ASPTUDRAFT_454413"/>
<keyword evidence="1" id="KW-1133">Transmembrane helix</keyword>
<feature type="signal peptide" evidence="2">
    <location>
        <begin position="1"/>
        <end position="23"/>
    </location>
</feature>
<keyword evidence="1" id="KW-0812">Transmembrane</keyword>
<dbReference type="AlphaFoldDB" id="A0A1L9NAH4"/>
<protein>
    <recommendedName>
        <fullName evidence="5">Secreted protein</fullName>
    </recommendedName>
</protein>
<keyword evidence="1" id="KW-0472">Membrane</keyword>
<evidence type="ECO:0000256" key="1">
    <source>
        <dbReference type="SAM" id="Phobius"/>
    </source>
</evidence>
<gene>
    <name evidence="3" type="ORF">ASPTUDRAFT_454413</name>
</gene>
<evidence type="ECO:0000256" key="2">
    <source>
        <dbReference type="SAM" id="SignalP"/>
    </source>
</evidence>
<dbReference type="PROSITE" id="PS51257">
    <property type="entry name" value="PROKAR_LIPOPROTEIN"/>
    <property type="match status" value="1"/>
</dbReference>
<dbReference type="EMBL" id="KV878187">
    <property type="protein sequence ID" value="OJI86225.1"/>
    <property type="molecule type" value="Genomic_DNA"/>
</dbReference>
<organism evidence="3 4">
    <name type="scientific">Aspergillus tubingensis (strain CBS 134.48)</name>
    <dbReference type="NCBI Taxonomy" id="767770"/>
    <lineage>
        <taxon>Eukaryota</taxon>
        <taxon>Fungi</taxon>
        <taxon>Dikarya</taxon>
        <taxon>Ascomycota</taxon>
        <taxon>Pezizomycotina</taxon>
        <taxon>Eurotiomycetes</taxon>
        <taxon>Eurotiomycetidae</taxon>
        <taxon>Eurotiales</taxon>
        <taxon>Aspergillaceae</taxon>
        <taxon>Aspergillus</taxon>
        <taxon>Aspergillus subgen. Circumdati</taxon>
    </lineage>
</organism>
<keyword evidence="2" id="KW-0732">Signal</keyword>
<name>A0A1L9NAH4_ASPTC</name>
<keyword evidence="4" id="KW-1185">Reference proteome</keyword>